<comment type="caution">
    <text evidence="1">The sequence shown here is derived from an EMBL/GenBank/DDBJ whole genome shotgun (WGS) entry which is preliminary data.</text>
</comment>
<gene>
    <name evidence="1" type="ORF">WRSd3_p00041</name>
</gene>
<evidence type="ECO:0000313" key="1">
    <source>
        <dbReference type="EMBL" id="ESU75889.1"/>
    </source>
</evidence>
<sequence length="30" mass="3249">MSILFSDAVILLQSDLSSGFTQSYPQALCI</sequence>
<accession>A0A090N9D6</accession>
<dbReference type="AlphaFoldDB" id="A0A090N9D6"/>
<keyword evidence="1" id="KW-0614">Plasmid</keyword>
<proteinExistence type="predicted"/>
<dbReference type="Proteomes" id="UP000017944">
    <property type="component" value="Unassembled WGS sequence"/>
</dbReference>
<geneLocation type="plasmid" evidence="1">
    <name>unnamed</name>
</geneLocation>
<dbReference type="EMBL" id="AXUT01000778">
    <property type="protein sequence ID" value="ESU75889.1"/>
    <property type="molecule type" value="Genomic_DNA"/>
</dbReference>
<reference evidence="1 2" key="1">
    <citation type="submission" date="2013-10" db="EMBL/GenBank/DDBJ databases">
        <title>Draft genomes and the virulence plasmids of Sd1617 vaccine constructs: WRSd3 and WRSd5.</title>
        <authorList>
            <person name="Aksomboon Vongsawan A."/>
            <person name="Venkatesan M.M."/>
            <person name="Vaisvil B."/>
            <person name="Emel G."/>
            <person name="Kepatral V."/>
            <person name="Sethabutr O."/>
            <person name="Serichantalergs O."/>
            <person name="Mason C."/>
        </authorList>
    </citation>
    <scope>NUCLEOTIDE SEQUENCE [LARGE SCALE GENOMIC DNA]</scope>
    <source>
        <strain evidence="1 2">WRSd3</strain>
        <plasmid evidence="1">unnamed</plasmid>
    </source>
</reference>
<name>A0A090N9D6_SHIDY</name>
<evidence type="ECO:0000313" key="2">
    <source>
        <dbReference type="Proteomes" id="UP000017944"/>
    </source>
</evidence>
<protein>
    <submittedName>
        <fullName evidence="1">Uncharacterized protein</fullName>
    </submittedName>
</protein>
<organism evidence="1 2">
    <name type="scientific">Shigella dysenteriae WRSd3</name>
    <dbReference type="NCBI Taxonomy" id="1401327"/>
    <lineage>
        <taxon>Bacteria</taxon>
        <taxon>Pseudomonadati</taxon>
        <taxon>Pseudomonadota</taxon>
        <taxon>Gammaproteobacteria</taxon>
        <taxon>Enterobacterales</taxon>
        <taxon>Enterobacteriaceae</taxon>
        <taxon>Shigella</taxon>
    </lineage>
</organism>